<dbReference type="EMBL" id="AP021888">
    <property type="protein sequence ID" value="BBP44010.1"/>
    <property type="molecule type" value="Genomic_DNA"/>
</dbReference>
<evidence type="ECO:0000256" key="7">
    <source>
        <dbReference type="ARBA" id="ARBA00022989"/>
    </source>
</evidence>
<dbReference type="AlphaFoldDB" id="A0A6F8PPT6"/>
<feature type="transmembrane region" description="Helical" evidence="9">
    <location>
        <begin position="377"/>
        <end position="398"/>
    </location>
</feature>
<keyword evidence="8 9" id="KW-0472">Membrane</keyword>
<dbReference type="SUPFAM" id="SSF82693">
    <property type="entry name" value="Multidrug efflux transporter AcrB pore domain, PN1, PN2, PC1 and PC2 subdomains"/>
    <property type="match status" value="4"/>
</dbReference>
<organism evidence="10 11">
    <name type="scientific">Thiosulfativibrio zosterae</name>
    <dbReference type="NCBI Taxonomy" id="2675053"/>
    <lineage>
        <taxon>Bacteria</taxon>
        <taxon>Pseudomonadati</taxon>
        <taxon>Pseudomonadota</taxon>
        <taxon>Gammaproteobacteria</taxon>
        <taxon>Thiotrichales</taxon>
        <taxon>Piscirickettsiaceae</taxon>
        <taxon>Thiosulfativibrio</taxon>
    </lineage>
</organism>
<dbReference type="NCBIfam" id="NF000282">
    <property type="entry name" value="RND_permease_1"/>
    <property type="match status" value="1"/>
</dbReference>
<sequence length="1043" mass="112444">MNALPDLNRATFANFFAHRPVFAWALAILVMLGGSISLMNLPIAQYPSIAPPSISIVATYPGASAKTIEETVTQVIENKMKGLDGLLYMRSASESTGTATITLTFDNKTNIDTAQMQVQNKLQLATASLPSEVQRQGLQVNKAVRNFLSVIGFISKDGSQTAIDLGDYINTYIADAMSRVEGVGEVTLFSSQYAMRVWLNQDKLNQYSLTSIDVVNALQANNAVVTAGQLGDVPSVAGQPINATIHLQGRLKTAEDFGNILIKSDEQGSVIRIKDVARVELGAEGYGRIARYKGVPVAGLAVKLASGANALDTQENVIKKLEELKVFFPKGMDYVVAYDTTPFVKMSIQSVIQTLLEAIVLVFLVMYLFLGNFRATLIPTIAVPVVLLGTFGVLALFGYSINTLTMFAMVLAIGLLVDDAIVVVENVERIMHEEGVSAKEATQRSMNQISGALIGIGLVLSAVFLPMAFFPGSAGVIYQQFSVTIVSAMVLSVLTAFILTPALCATILKPVDKEAENKGFYGWFNRGFMATTRGYASGVRAVIRWRYGFVILYLAVIAGVTFLYLKTPSGFLPNEDQGMMMSQVMMPAGATQEQTLAVVKKLEAHFLEKEANNIDGLFTILGFNFSGTGQNTAMAFIKLKDWSERPLPSQSVNAISGRAMQAFSQINEAMVFAFAPPAVMELGNAAGFDMFLKDNVGMGREALINARNQLLGMASQTPGLIGVRPNGQEPAPTLKLEVDRDKAAALGLSLAEVNKSLSIAWGSAYVDDFIYQGKVKRVFVQADADSRMTPEDLKSWYVRNNQGDLVPVSSFATLSWTQESPKLERYNGEAAMEVMGMSLPFISSGQALSLMEGLVAKLPAGVSLDWTGLSYEEKKSGQQAMLLYILSVLVIFLVLAALYESWGLPISVMLVLPLGVLGVLLAAMLTGKPSDIYFQVGMLTILGLATKNAILIVEFAKEQVEQGVELVEATVNAARMRLRPIIMTSLAFGFGVLPLALSTGAGSGAHNAIGNGVIGGMLSATLLGIFFIPMFFVLVQQFLKKRV</sequence>
<dbReference type="Gene3D" id="3.30.70.1320">
    <property type="entry name" value="Multidrug efflux transporter AcrB pore domain like"/>
    <property type="match status" value="1"/>
</dbReference>
<evidence type="ECO:0000256" key="1">
    <source>
        <dbReference type="ARBA" id="ARBA00004429"/>
    </source>
</evidence>
<feature type="transmembrane region" description="Helical" evidence="9">
    <location>
        <begin position="351"/>
        <end position="370"/>
    </location>
</feature>
<dbReference type="KEGG" id="tzo:THMIRHAT_17560"/>
<dbReference type="FunFam" id="1.20.1640.10:FF:000001">
    <property type="entry name" value="Efflux pump membrane transporter"/>
    <property type="match status" value="1"/>
</dbReference>
<evidence type="ECO:0000256" key="4">
    <source>
        <dbReference type="ARBA" id="ARBA00022475"/>
    </source>
</evidence>
<dbReference type="InterPro" id="IPR027463">
    <property type="entry name" value="AcrB_DN_DC_subdom"/>
</dbReference>
<feature type="transmembrane region" description="Helical" evidence="9">
    <location>
        <begin position="404"/>
        <end position="424"/>
    </location>
</feature>
<dbReference type="NCBIfam" id="TIGR00915">
    <property type="entry name" value="2A0602"/>
    <property type="match status" value="1"/>
</dbReference>
<dbReference type="Gene3D" id="3.30.2090.10">
    <property type="entry name" value="Multidrug efflux transporter AcrB TolC docking domain, DN and DC subdomains"/>
    <property type="match status" value="2"/>
</dbReference>
<feature type="transmembrane region" description="Helical" evidence="9">
    <location>
        <begin position="547"/>
        <end position="565"/>
    </location>
</feature>
<keyword evidence="5 9" id="KW-0997">Cell inner membrane</keyword>
<feature type="transmembrane region" description="Helical" evidence="9">
    <location>
        <begin position="881"/>
        <end position="899"/>
    </location>
</feature>
<evidence type="ECO:0000256" key="5">
    <source>
        <dbReference type="ARBA" id="ARBA00022519"/>
    </source>
</evidence>
<keyword evidence="4" id="KW-1003">Cell membrane</keyword>
<dbReference type="GO" id="GO:0005886">
    <property type="term" value="C:plasma membrane"/>
    <property type="evidence" value="ECO:0007669"/>
    <property type="project" value="UniProtKB-SubCell"/>
</dbReference>
<feature type="transmembrane region" description="Helical" evidence="9">
    <location>
        <begin position="449"/>
        <end position="469"/>
    </location>
</feature>
<dbReference type="GO" id="GO:0009636">
    <property type="term" value="P:response to toxic substance"/>
    <property type="evidence" value="ECO:0007669"/>
    <property type="project" value="UniProtKB-ARBA"/>
</dbReference>
<feature type="transmembrane region" description="Helical" evidence="9">
    <location>
        <begin position="906"/>
        <end position="926"/>
    </location>
</feature>
<keyword evidence="11" id="KW-1185">Reference proteome</keyword>
<dbReference type="Gene3D" id="3.30.70.1430">
    <property type="entry name" value="Multidrug efflux transporter AcrB pore domain"/>
    <property type="match status" value="2"/>
</dbReference>
<evidence type="ECO:0000313" key="11">
    <source>
        <dbReference type="Proteomes" id="UP000501466"/>
    </source>
</evidence>
<feature type="transmembrane region" description="Helical" evidence="9">
    <location>
        <begin position="481"/>
        <end position="508"/>
    </location>
</feature>
<keyword evidence="3 9" id="KW-0813">Transport</keyword>
<feature type="transmembrane region" description="Helical" evidence="9">
    <location>
        <begin position="932"/>
        <end position="953"/>
    </location>
</feature>
<name>A0A6F8PPT6_9GAMM</name>
<accession>A0A6F8PPT6</accession>
<proteinExistence type="inferred from homology"/>
<feature type="transmembrane region" description="Helical" evidence="9">
    <location>
        <begin position="1013"/>
        <end position="1035"/>
    </location>
</feature>
<dbReference type="InterPro" id="IPR004764">
    <property type="entry name" value="MdtF-like"/>
</dbReference>
<dbReference type="SUPFAM" id="SSF82714">
    <property type="entry name" value="Multidrug efflux transporter AcrB TolC docking domain, DN and DC subdomains"/>
    <property type="match status" value="2"/>
</dbReference>
<feature type="transmembrane region" description="Helical" evidence="9">
    <location>
        <begin position="981"/>
        <end position="1001"/>
    </location>
</feature>
<evidence type="ECO:0000256" key="6">
    <source>
        <dbReference type="ARBA" id="ARBA00022692"/>
    </source>
</evidence>
<keyword evidence="6 9" id="KW-0812">Transmembrane</keyword>
<evidence type="ECO:0000256" key="2">
    <source>
        <dbReference type="ARBA" id="ARBA00010942"/>
    </source>
</evidence>
<evidence type="ECO:0000256" key="3">
    <source>
        <dbReference type="ARBA" id="ARBA00022448"/>
    </source>
</evidence>
<dbReference type="FunFam" id="3.30.70.1430:FF:000002">
    <property type="entry name" value="Efflux pump membrane transporter"/>
    <property type="match status" value="1"/>
</dbReference>
<dbReference type="Gene3D" id="3.30.70.1440">
    <property type="entry name" value="Multidrug efflux transporter AcrB pore domain"/>
    <property type="match status" value="1"/>
</dbReference>
<dbReference type="GO" id="GO:0015562">
    <property type="term" value="F:efflux transmembrane transporter activity"/>
    <property type="evidence" value="ECO:0007669"/>
    <property type="project" value="InterPro"/>
</dbReference>
<dbReference type="RefSeq" id="WP_173291766.1">
    <property type="nucleotide sequence ID" value="NZ_AP021888.1"/>
</dbReference>
<dbReference type="FunFam" id="3.30.70.1430:FF:000001">
    <property type="entry name" value="Efflux pump membrane transporter"/>
    <property type="match status" value="1"/>
</dbReference>
<comment type="similarity">
    <text evidence="2 9">Belongs to the resistance-nodulation-cell division (RND) (TC 2.A.6) family.</text>
</comment>
<dbReference type="PRINTS" id="PR00702">
    <property type="entry name" value="ACRIFLAVINRP"/>
</dbReference>
<feature type="transmembrane region" description="Helical" evidence="9">
    <location>
        <begin position="21"/>
        <end position="43"/>
    </location>
</feature>
<dbReference type="InterPro" id="IPR001036">
    <property type="entry name" value="Acrflvin-R"/>
</dbReference>
<dbReference type="PANTHER" id="PTHR32063">
    <property type="match status" value="1"/>
</dbReference>
<reference evidence="11" key="1">
    <citation type="submission" date="2019-11" db="EMBL/GenBank/DDBJ databases">
        <title>Isolation and characterization of two novel species in the genus Thiomicrorhabdus.</title>
        <authorList>
            <person name="Mochizuki J."/>
            <person name="Kojima H."/>
            <person name="Fukui M."/>
        </authorList>
    </citation>
    <scope>NUCLEOTIDE SEQUENCE [LARGE SCALE GENOMIC DNA]</scope>
    <source>
        <strain evidence="11">AkT22</strain>
    </source>
</reference>
<keyword evidence="7 9" id="KW-1133">Transmembrane helix</keyword>
<dbReference type="GO" id="GO:0042910">
    <property type="term" value="F:xenobiotic transmembrane transporter activity"/>
    <property type="evidence" value="ECO:0007669"/>
    <property type="project" value="TreeGrafter"/>
</dbReference>
<dbReference type="Proteomes" id="UP000501466">
    <property type="component" value="Chromosome"/>
</dbReference>
<dbReference type="Pfam" id="PF00873">
    <property type="entry name" value="ACR_tran"/>
    <property type="match status" value="1"/>
</dbReference>
<dbReference type="Gene3D" id="1.20.1640.10">
    <property type="entry name" value="Multidrug efflux transporter AcrB transmembrane domain"/>
    <property type="match status" value="2"/>
</dbReference>
<protein>
    <recommendedName>
        <fullName evidence="9">Efflux pump membrane transporter</fullName>
    </recommendedName>
</protein>
<evidence type="ECO:0000256" key="9">
    <source>
        <dbReference type="RuleBase" id="RU364070"/>
    </source>
</evidence>
<dbReference type="SUPFAM" id="SSF82866">
    <property type="entry name" value="Multidrug efflux transporter AcrB transmembrane domain"/>
    <property type="match status" value="2"/>
</dbReference>
<gene>
    <name evidence="10" type="primary">vmeB</name>
    <name evidence="10" type="ORF">THMIRHAT_17560</name>
</gene>
<dbReference type="PANTHER" id="PTHR32063:SF13">
    <property type="entry name" value="MULTIDRUG EFFLUX PUMP SUBUNIT ACRB-RELATED"/>
    <property type="match status" value="1"/>
</dbReference>
<evidence type="ECO:0000256" key="8">
    <source>
        <dbReference type="ARBA" id="ARBA00023136"/>
    </source>
</evidence>
<comment type="subcellular location">
    <subcellularLocation>
        <location evidence="1 9">Cell inner membrane</location>
        <topology evidence="1 9">Multi-pass membrane protein</topology>
    </subcellularLocation>
</comment>
<evidence type="ECO:0000313" key="10">
    <source>
        <dbReference type="EMBL" id="BBP44010.1"/>
    </source>
</evidence>